<dbReference type="InterPro" id="IPR007111">
    <property type="entry name" value="NACHT_NTPase"/>
</dbReference>
<dbReference type="EMBL" id="JACJQY010000070">
    <property type="protein sequence ID" value="MBD2319873.1"/>
    <property type="molecule type" value="Genomic_DNA"/>
</dbReference>
<name>A0ABR8CHT0_9CYAN</name>
<organism evidence="2 3">
    <name type="scientific">Phormidium tenue FACHB-1050</name>
    <dbReference type="NCBI Taxonomy" id="2692857"/>
    <lineage>
        <taxon>Bacteria</taxon>
        <taxon>Bacillati</taxon>
        <taxon>Cyanobacteriota</taxon>
        <taxon>Cyanophyceae</taxon>
        <taxon>Oscillatoriophycideae</taxon>
        <taxon>Oscillatoriales</taxon>
        <taxon>Oscillatoriaceae</taxon>
        <taxon>Phormidium</taxon>
    </lineage>
</organism>
<evidence type="ECO:0000313" key="2">
    <source>
        <dbReference type="EMBL" id="MBD2319873.1"/>
    </source>
</evidence>
<dbReference type="RefSeq" id="WP_190582317.1">
    <property type="nucleotide sequence ID" value="NZ_CAWPQU010000068.1"/>
</dbReference>
<reference evidence="2 3" key="1">
    <citation type="journal article" date="2020" name="ISME J.">
        <title>Comparative genomics reveals insights into cyanobacterial evolution and habitat adaptation.</title>
        <authorList>
            <person name="Chen M.Y."/>
            <person name="Teng W.K."/>
            <person name="Zhao L."/>
            <person name="Hu C.X."/>
            <person name="Zhou Y.K."/>
            <person name="Han B.P."/>
            <person name="Song L.R."/>
            <person name="Shu W.S."/>
        </authorList>
    </citation>
    <scope>NUCLEOTIDE SEQUENCE [LARGE SCALE GENOMIC DNA]</scope>
    <source>
        <strain evidence="2 3">FACHB-1050</strain>
    </source>
</reference>
<dbReference type="Gene3D" id="3.40.50.300">
    <property type="entry name" value="P-loop containing nucleotide triphosphate hydrolases"/>
    <property type="match status" value="1"/>
</dbReference>
<sequence length="1364" mass="158553">MSKYSFDRMQPFVFESMAQALLEQTYRIGGNLVQFGAGKDGGREATWSQPNTHPDYSRPINQQEDVVKEWVFQVKYHDIDQRGWSIARDAVIDDLEKELDKIINIHKVPCHAYVMITNVPFTGVRNVGTRDKVTAIAGKWKKTIPEIYVWDAADLSRMLDANEDVRTAYLDTILVGDTLKALFSEVSSRLNRKQSAFRAYLEFVIEREKSARAEEAGDDPNLSLADVFIDLTLKIRDKEKSFIKCLTRENKSKPNANLALLPEDLTKVRASFALFLGDHAYTLLLGGPGLGKSTLTQFLSLYQAARIVNADLCQRLIQRLKLPEVITTKDLDAYCRPRFPFRIELRRYAKWISDQENDRYELARYIVDGLINPNSSSTLEMEDIFELAATNPILLILDGLDEVPNSETRRKIIENLTVFLRRIKSEDGDIQVILSSRPKGYSSEFDGFEPITWELNELERTDFDEYCEYWINNRIRDVDERNEAKERINRGMMSEAVQRLARSLLQATVILTIVRRKIEIPHQRNSLYKKYVEVIFDREKEKSPIVRERETELLRLHERVGYELHCKMEKEKIESLDRETFRGYVLHVLEDYSASKLGNKTFKDIANEIIEAATDRLCLLVGKGEDQTDVDFVVQQYREYFAAVYLSNHPDAVPELVFDTLVRRGAYWSYVLQFYVAQANTNQQIRWVTCIPEQGDEEESVEAIIRKTRTYRAILNVLPEFTQYRKNDFERTLNIIFSLETRWTYLDQETAISILRFIPYIDVFQVFWRIFGNLSLEDKATLAVEIWLLAQLSDPLSQYYEEFCKKIQNLLLVDNTQATALLSSFQNDLKIDLSVCNTSKVKIAFDNNFYRELRKQPYDRQNQFHNLVSCQTDTKKCELLLSIGNRWWWNNSRFPLLSQSLEKNIFPEVEFSILRDRLKLRILPYLCRGLDKLKDSRALTVWSKKLDEIDGLHARYLNILSQAIQDPTNLDLDNEARILEKQIADDISYTWKSEYVLGPAASDFSSIEVWKVFKQKIIDISNDDPKWISKIIDFNKSHGLGICLFFHPDHWSLLVEGNIITEKEFAELIDTPLVDILKIPIHPLDIFYGMSFLSDTQAEIDLYKVLQIVLNILEKEGIDRISKATGLDALMLYRRRIVPSSVEDTENLLQKVNNLPPLPSVWMWSILRLCLNIPELNIDILLDFWEKNENTKPHLPLMHEEELSERLNQLLARILGSNRSSALRLAMIIASCSKPNKNNQDSLRERLIDESTNYLNSDETSYETYCSALLNLQPSLEEFSLWVNPQYINRLEKSSWLLESLSKRFLKASHPEANLDHEKLRKVLSLFIDKRLDYPPTLALGALEAILKIDENNLPTLVDKMWKQ</sequence>
<accession>A0ABR8CHT0</accession>
<evidence type="ECO:0000259" key="1">
    <source>
        <dbReference type="PROSITE" id="PS50837"/>
    </source>
</evidence>
<dbReference type="Proteomes" id="UP000618445">
    <property type="component" value="Unassembled WGS sequence"/>
</dbReference>
<dbReference type="PROSITE" id="PS50837">
    <property type="entry name" value="NACHT"/>
    <property type="match status" value="1"/>
</dbReference>
<feature type="domain" description="NACHT" evidence="1">
    <location>
        <begin position="280"/>
        <end position="438"/>
    </location>
</feature>
<gene>
    <name evidence="2" type="ORF">H6G05_23920</name>
</gene>
<protein>
    <recommendedName>
        <fullName evidence="1">NACHT domain-containing protein</fullName>
    </recommendedName>
</protein>
<evidence type="ECO:0000313" key="3">
    <source>
        <dbReference type="Proteomes" id="UP000618445"/>
    </source>
</evidence>
<proteinExistence type="predicted"/>
<keyword evidence="3" id="KW-1185">Reference proteome</keyword>
<comment type="caution">
    <text evidence="2">The sequence shown here is derived from an EMBL/GenBank/DDBJ whole genome shotgun (WGS) entry which is preliminary data.</text>
</comment>
<dbReference type="InterPro" id="IPR027417">
    <property type="entry name" value="P-loop_NTPase"/>
</dbReference>
<dbReference type="SUPFAM" id="SSF52540">
    <property type="entry name" value="P-loop containing nucleoside triphosphate hydrolases"/>
    <property type="match status" value="1"/>
</dbReference>